<dbReference type="Pfam" id="PF04972">
    <property type="entry name" value="BON"/>
    <property type="match status" value="1"/>
</dbReference>
<accession>A0ABS2JWF1</accession>
<dbReference type="InterPro" id="IPR007055">
    <property type="entry name" value="BON_dom"/>
</dbReference>
<feature type="region of interest" description="Disordered" evidence="1">
    <location>
        <begin position="1"/>
        <end position="45"/>
    </location>
</feature>
<gene>
    <name evidence="3" type="ORF">ISP20_19545</name>
</gene>
<organism evidence="3 4">
    <name type="scientific">Dyella kyungheensis</name>
    <dbReference type="NCBI Taxonomy" id="1242174"/>
    <lineage>
        <taxon>Bacteria</taxon>
        <taxon>Pseudomonadati</taxon>
        <taxon>Pseudomonadota</taxon>
        <taxon>Gammaproteobacteria</taxon>
        <taxon>Lysobacterales</taxon>
        <taxon>Rhodanobacteraceae</taxon>
        <taxon>Dyella</taxon>
    </lineage>
</organism>
<dbReference type="Proteomes" id="UP001430065">
    <property type="component" value="Unassembled WGS sequence"/>
</dbReference>
<sequence>MAAPQATPPAATSTGHAADNTAVNARDRSGDTPTSSSQSNDASDVKLAAAVRRALTKDSSLSTLAHNVKLMASGGSVTLRGPVKSEDEKSRVESIARSVAGVSQVTNELEIKP</sequence>
<reference evidence="3 4" key="1">
    <citation type="submission" date="2020-10" db="EMBL/GenBank/DDBJ databases">
        <title>Phylogeny of dyella-like bacteria.</title>
        <authorList>
            <person name="Fu J."/>
        </authorList>
    </citation>
    <scope>NUCLEOTIDE SEQUENCE [LARGE SCALE GENOMIC DNA]</scope>
    <source>
        <strain evidence="3 4">THG-B117</strain>
    </source>
</reference>
<evidence type="ECO:0000256" key="1">
    <source>
        <dbReference type="SAM" id="MobiDB-lite"/>
    </source>
</evidence>
<evidence type="ECO:0000259" key="2">
    <source>
        <dbReference type="PROSITE" id="PS50914"/>
    </source>
</evidence>
<proteinExistence type="predicted"/>
<feature type="compositionally biased region" description="Polar residues" evidence="1">
    <location>
        <begin position="31"/>
        <end position="42"/>
    </location>
</feature>
<evidence type="ECO:0000313" key="4">
    <source>
        <dbReference type="Proteomes" id="UP001430065"/>
    </source>
</evidence>
<dbReference type="PANTHER" id="PTHR34606">
    <property type="entry name" value="BON DOMAIN-CONTAINING PROTEIN"/>
    <property type="match status" value="1"/>
</dbReference>
<keyword evidence="4" id="KW-1185">Reference proteome</keyword>
<dbReference type="PROSITE" id="PS50914">
    <property type="entry name" value="BON"/>
    <property type="match status" value="1"/>
</dbReference>
<feature type="compositionally biased region" description="Low complexity" evidence="1">
    <location>
        <begin position="1"/>
        <end position="14"/>
    </location>
</feature>
<dbReference type="Gene3D" id="3.30.1340.30">
    <property type="match status" value="1"/>
</dbReference>
<evidence type="ECO:0000313" key="3">
    <source>
        <dbReference type="EMBL" id="MBM7123367.1"/>
    </source>
</evidence>
<name>A0ABS2JWF1_9GAMM</name>
<dbReference type="PANTHER" id="PTHR34606:SF15">
    <property type="entry name" value="BON DOMAIN-CONTAINING PROTEIN"/>
    <property type="match status" value="1"/>
</dbReference>
<dbReference type="EMBL" id="JADIKC010000011">
    <property type="protein sequence ID" value="MBM7123367.1"/>
    <property type="molecule type" value="Genomic_DNA"/>
</dbReference>
<comment type="caution">
    <text evidence="3">The sequence shown here is derived from an EMBL/GenBank/DDBJ whole genome shotgun (WGS) entry which is preliminary data.</text>
</comment>
<feature type="domain" description="BON" evidence="2">
    <location>
        <begin position="43"/>
        <end position="113"/>
    </location>
</feature>
<protein>
    <submittedName>
        <fullName evidence="3">BON domain-containing protein</fullName>
    </submittedName>
</protein>
<dbReference type="InterPro" id="IPR051686">
    <property type="entry name" value="Lipoprotein_DolP"/>
</dbReference>